<dbReference type="EMBL" id="MU001689">
    <property type="protein sequence ID" value="KAF2454820.1"/>
    <property type="molecule type" value="Genomic_DNA"/>
</dbReference>
<evidence type="ECO:0000313" key="1">
    <source>
        <dbReference type="EMBL" id="KAF2454820.1"/>
    </source>
</evidence>
<proteinExistence type="predicted"/>
<dbReference type="Pfam" id="PF08645">
    <property type="entry name" value="PNK3P"/>
    <property type="match status" value="1"/>
</dbReference>
<dbReference type="PANTHER" id="PTHR12083">
    <property type="entry name" value="BIFUNCTIONAL POLYNUCLEOTIDE PHOSPHATASE/KINASE"/>
    <property type="match status" value="1"/>
</dbReference>
<dbReference type="AlphaFoldDB" id="A0A6A6NSN8"/>
<reference evidence="1" key="1">
    <citation type="journal article" date="2020" name="Stud. Mycol.">
        <title>101 Dothideomycetes genomes: a test case for predicting lifestyles and emergence of pathogens.</title>
        <authorList>
            <person name="Haridas S."/>
            <person name="Albert R."/>
            <person name="Binder M."/>
            <person name="Bloem J."/>
            <person name="Labutti K."/>
            <person name="Salamov A."/>
            <person name="Andreopoulos B."/>
            <person name="Baker S."/>
            <person name="Barry K."/>
            <person name="Bills G."/>
            <person name="Bluhm B."/>
            <person name="Cannon C."/>
            <person name="Castanera R."/>
            <person name="Culley D."/>
            <person name="Daum C."/>
            <person name="Ezra D."/>
            <person name="Gonzalez J."/>
            <person name="Henrissat B."/>
            <person name="Kuo A."/>
            <person name="Liang C."/>
            <person name="Lipzen A."/>
            <person name="Lutzoni F."/>
            <person name="Magnuson J."/>
            <person name="Mondo S."/>
            <person name="Nolan M."/>
            <person name="Ohm R."/>
            <person name="Pangilinan J."/>
            <person name="Park H.-J."/>
            <person name="Ramirez L."/>
            <person name="Alfaro M."/>
            <person name="Sun H."/>
            <person name="Tritt A."/>
            <person name="Yoshinaga Y."/>
            <person name="Zwiers L.-H."/>
            <person name="Turgeon B."/>
            <person name="Goodwin S."/>
            <person name="Spatafora J."/>
            <person name="Crous P."/>
            <person name="Grigoriev I."/>
        </authorList>
    </citation>
    <scope>NUCLEOTIDE SEQUENCE</scope>
    <source>
        <strain evidence="1">ATCC 16933</strain>
    </source>
</reference>
<dbReference type="OrthoDB" id="19045at2759"/>
<dbReference type="InterPro" id="IPR013954">
    <property type="entry name" value="PNK3P"/>
</dbReference>
<gene>
    <name evidence="1" type="ORF">BDY21DRAFT_351672</name>
</gene>
<dbReference type="PANTHER" id="PTHR12083:SF9">
    <property type="entry name" value="BIFUNCTIONAL POLYNUCLEOTIDE PHOSPHATASE_KINASE"/>
    <property type="match status" value="1"/>
</dbReference>
<dbReference type="GO" id="GO:0006281">
    <property type="term" value="P:DNA repair"/>
    <property type="evidence" value="ECO:0007669"/>
    <property type="project" value="TreeGrafter"/>
</dbReference>
<keyword evidence="1" id="KW-0418">Kinase</keyword>
<dbReference type="GO" id="GO:0046404">
    <property type="term" value="F:ATP-dependent polydeoxyribonucleotide 5'-hydroxyl-kinase activity"/>
    <property type="evidence" value="ECO:0007669"/>
    <property type="project" value="TreeGrafter"/>
</dbReference>
<organism evidence="1 2">
    <name type="scientific">Lineolata rhizophorae</name>
    <dbReference type="NCBI Taxonomy" id="578093"/>
    <lineage>
        <taxon>Eukaryota</taxon>
        <taxon>Fungi</taxon>
        <taxon>Dikarya</taxon>
        <taxon>Ascomycota</taxon>
        <taxon>Pezizomycotina</taxon>
        <taxon>Dothideomycetes</taxon>
        <taxon>Dothideomycetes incertae sedis</taxon>
        <taxon>Lineolatales</taxon>
        <taxon>Lineolataceae</taxon>
        <taxon>Lineolata</taxon>
    </lineage>
</organism>
<keyword evidence="1" id="KW-0808">Transferase</keyword>
<keyword evidence="2" id="KW-1185">Reference proteome</keyword>
<dbReference type="Proteomes" id="UP000799766">
    <property type="component" value="Unassembled WGS sequence"/>
</dbReference>
<dbReference type="InterPro" id="IPR036412">
    <property type="entry name" value="HAD-like_sf"/>
</dbReference>
<dbReference type="Gene3D" id="3.40.50.300">
    <property type="entry name" value="P-loop containing nucleotide triphosphate hydrolases"/>
    <property type="match status" value="1"/>
</dbReference>
<evidence type="ECO:0000313" key="2">
    <source>
        <dbReference type="Proteomes" id="UP000799766"/>
    </source>
</evidence>
<dbReference type="InterPro" id="IPR006549">
    <property type="entry name" value="HAD-SF_hydro_IIIA"/>
</dbReference>
<dbReference type="Pfam" id="PF13671">
    <property type="entry name" value="AAA_33"/>
    <property type="match status" value="1"/>
</dbReference>
<sequence length="387" mass="43704">METEWTTVQGTLLIAKHFDKSNATTSPTLRKVKVAAFDLDSTLVNTKSGSLHAKDEADWEWWHDSVPSKLLETYSKGYRIVVLTNQGRLTDPYGNEAPEARLFKSKAEAIFQELHLPIDLYAACANDNYRKPRIGAWEHLVDSVRAGGDEVDLTQSYLVGDAAGRPQDHTDSDRHFTMNAGIGFHTPEEFFLGEPPETLGHKFDPAWYQNRDGKSMKAIASPESGEKLVLVLIGPPGAGKTTYYLRFLQPLGFQRISQFGLGSMRSCMRSAEESISKGKSIVIDDTNSDEATRRKWIAFAKKHESRILAVHFTTHPDLCLHNDAVRAFGGEKMNWEDRPVSPRIPFKMLVAQFQEPQVSEGFDEIIKLDFHWTGTAEELSVWQKYWI</sequence>
<dbReference type="NCBIfam" id="TIGR01664">
    <property type="entry name" value="DNA-3'-Pase"/>
    <property type="match status" value="1"/>
</dbReference>
<accession>A0A6A6NSN8</accession>
<protein>
    <submittedName>
        <fullName evidence="1">Polynucleotide kinase 3 phosphatase-domain-containing protein</fullName>
    </submittedName>
</protein>
<dbReference type="SUPFAM" id="SSF56784">
    <property type="entry name" value="HAD-like"/>
    <property type="match status" value="1"/>
</dbReference>
<dbReference type="SUPFAM" id="SSF52540">
    <property type="entry name" value="P-loop containing nucleoside triphosphate hydrolases"/>
    <property type="match status" value="1"/>
</dbReference>
<dbReference type="GO" id="GO:0003690">
    <property type="term" value="F:double-stranded DNA binding"/>
    <property type="evidence" value="ECO:0007669"/>
    <property type="project" value="TreeGrafter"/>
</dbReference>
<dbReference type="InterPro" id="IPR027417">
    <property type="entry name" value="P-loop_NTPase"/>
</dbReference>
<dbReference type="InterPro" id="IPR006551">
    <property type="entry name" value="Polynucleotide_phosphatase"/>
</dbReference>
<name>A0A6A6NSN8_9PEZI</name>
<dbReference type="GO" id="GO:0046403">
    <property type="term" value="F:polynucleotide 3'-phosphatase activity"/>
    <property type="evidence" value="ECO:0007669"/>
    <property type="project" value="TreeGrafter"/>
</dbReference>
<dbReference type="NCBIfam" id="TIGR01662">
    <property type="entry name" value="HAD-SF-IIIA"/>
    <property type="match status" value="1"/>
</dbReference>
<dbReference type="Gene3D" id="3.40.50.1000">
    <property type="entry name" value="HAD superfamily/HAD-like"/>
    <property type="match status" value="1"/>
</dbReference>
<dbReference type="InterPro" id="IPR023214">
    <property type="entry name" value="HAD_sf"/>
</dbReference>